<organism evidence="2 3">
    <name type="scientific">Corynebacterium variabile (strain DSM 44702 / CIP 107183 / JCM 12073 / NCIMB 30131)</name>
    <name type="common">Corynebacterium mooreparkense</name>
    <dbReference type="NCBI Taxonomy" id="858619"/>
    <lineage>
        <taxon>Bacteria</taxon>
        <taxon>Bacillati</taxon>
        <taxon>Actinomycetota</taxon>
        <taxon>Actinomycetes</taxon>
        <taxon>Mycobacteriales</taxon>
        <taxon>Corynebacteriaceae</taxon>
        <taxon>Corynebacterium</taxon>
    </lineage>
</organism>
<dbReference type="AlphaFoldDB" id="G0HA92"/>
<evidence type="ECO:0000256" key="1">
    <source>
        <dbReference type="SAM" id="MobiDB-lite"/>
    </source>
</evidence>
<dbReference type="RefSeq" id="WP_014009297.1">
    <property type="nucleotide sequence ID" value="NC_015859.1"/>
</dbReference>
<proteinExistence type="predicted"/>
<feature type="compositionally biased region" description="Basic and acidic residues" evidence="1">
    <location>
        <begin position="243"/>
        <end position="254"/>
    </location>
</feature>
<evidence type="ECO:0000313" key="2">
    <source>
        <dbReference type="EMBL" id="AEK36108.1"/>
    </source>
</evidence>
<evidence type="ECO:0000313" key="3">
    <source>
        <dbReference type="Proteomes" id="UP000006659"/>
    </source>
</evidence>
<sequence>MRPWSDIRSLITHGASVPVTATLRLWGEPDGSQFGWIAGDERIAELDLRPGEYRIIRDGDRIRITDTDGTPRLVDDGDRAVVMTDGDPLDATEYLAVTMSATWLRSPGRLLRELDQEFPSGAVEETIRGGRDCLRIPGLPAQHLEASPAMRRITVDAGTGVLLAVDNGDGGGELVDVCFPDAVPADAFTWDSDRFGTPRRPDPWRPTGVVEPAEVGGGESGARMEPQDEPVAEPAAPTWSERTPSDDEVRRIGEREEEAAPGPVELPGYGRVWRHPDGGFIVLDESEDDECRVLVYRLGYVADDAGKGDVRWVEEVTSREPMSVYVVAGRIFSMCDGTLTLRGADLEVVRRYRAPASEYWLSVVGPWFGAFEYRPMTDDDDWWEEDDRPGTFRLFDPESDGAELNVVLEVSVASSEVTARGKDGELWLSEDGGVRVFRVRE</sequence>
<accession>G0HA92</accession>
<dbReference type="eggNOG" id="ENOG5031IWY">
    <property type="taxonomic scope" value="Bacteria"/>
</dbReference>
<dbReference type="KEGG" id="cva:CVAR_0755"/>
<name>G0HA92_CORVD</name>
<dbReference type="EMBL" id="CP002917">
    <property type="protein sequence ID" value="AEK36108.1"/>
    <property type="molecule type" value="Genomic_DNA"/>
</dbReference>
<feature type="compositionally biased region" description="Basic and acidic residues" evidence="1">
    <location>
        <begin position="193"/>
        <end position="203"/>
    </location>
</feature>
<protein>
    <submittedName>
        <fullName evidence="2">Uncharacterized protein</fullName>
    </submittedName>
</protein>
<feature type="region of interest" description="Disordered" evidence="1">
    <location>
        <begin position="193"/>
        <end position="264"/>
    </location>
</feature>
<dbReference type="HOGENOM" id="CLU_620685_0_0_11"/>
<reference evidence="2 3" key="1">
    <citation type="journal article" date="2011" name="BMC Genomics">
        <title>Complete genome sequence of Corynebacterium variabile DSM 44702 isolated from the surface of smear-ripened cheeses and insights into cheese ripening and flavor generation.</title>
        <authorList>
            <person name="Schroeder J."/>
            <person name="Maus I."/>
            <person name="Trost E."/>
            <person name="Tauch A."/>
        </authorList>
    </citation>
    <scope>NUCLEOTIDE SEQUENCE [LARGE SCALE GENOMIC DNA]</scope>
    <source>
        <strain evidence="3">DSM 44702 / JCM 12073 / NCIMB 30131</strain>
    </source>
</reference>
<dbReference type="Proteomes" id="UP000006659">
    <property type="component" value="Chromosome"/>
</dbReference>
<gene>
    <name evidence="2" type="ordered locus">CVAR_0755</name>
</gene>